<sequence length="45" mass="5054">MQKEKYSKEIAIEGSDAVLGLEEHLDKIVANLMGVELEIIKIARQ</sequence>
<protein>
    <submittedName>
        <fullName evidence="1">12415_t:CDS:1</fullName>
    </submittedName>
</protein>
<comment type="caution">
    <text evidence="1">The sequence shown here is derived from an EMBL/GenBank/DDBJ whole genome shotgun (WGS) entry which is preliminary data.</text>
</comment>
<dbReference type="EMBL" id="CAJVPW010001241">
    <property type="protein sequence ID" value="CAG8478757.1"/>
    <property type="molecule type" value="Genomic_DNA"/>
</dbReference>
<evidence type="ECO:0000313" key="2">
    <source>
        <dbReference type="Proteomes" id="UP000789366"/>
    </source>
</evidence>
<dbReference type="Proteomes" id="UP000789366">
    <property type="component" value="Unassembled WGS sequence"/>
</dbReference>
<reference evidence="1" key="1">
    <citation type="submission" date="2021-06" db="EMBL/GenBank/DDBJ databases">
        <authorList>
            <person name="Kallberg Y."/>
            <person name="Tangrot J."/>
            <person name="Rosling A."/>
        </authorList>
    </citation>
    <scope>NUCLEOTIDE SEQUENCE</scope>
    <source>
        <strain evidence="1">28 12/20/2015</strain>
    </source>
</reference>
<gene>
    <name evidence="1" type="ORF">SPELUC_LOCUS2030</name>
</gene>
<organism evidence="1 2">
    <name type="scientific">Cetraspora pellucida</name>
    <dbReference type="NCBI Taxonomy" id="1433469"/>
    <lineage>
        <taxon>Eukaryota</taxon>
        <taxon>Fungi</taxon>
        <taxon>Fungi incertae sedis</taxon>
        <taxon>Mucoromycota</taxon>
        <taxon>Glomeromycotina</taxon>
        <taxon>Glomeromycetes</taxon>
        <taxon>Diversisporales</taxon>
        <taxon>Gigasporaceae</taxon>
        <taxon>Cetraspora</taxon>
    </lineage>
</organism>
<name>A0ACA9KLT3_9GLOM</name>
<proteinExistence type="predicted"/>
<evidence type="ECO:0000313" key="1">
    <source>
        <dbReference type="EMBL" id="CAG8478757.1"/>
    </source>
</evidence>
<feature type="non-terminal residue" evidence="1">
    <location>
        <position position="45"/>
    </location>
</feature>
<accession>A0ACA9KLT3</accession>
<keyword evidence="2" id="KW-1185">Reference proteome</keyword>